<proteinExistence type="predicted"/>
<dbReference type="AlphaFoldDB" id="A0A8D8AX51"/>
<organism evidence="1">
    <name type="scientific">Culex pipiens</name>
    <name type="common">House mosquito</name>
    <dbReference type="NCBI Taxonomy" id="7175"/>
    <lineage>
        <taxon>Eukaryota</taxon>
        <taxon>Metazoa</taxon>
        <taxon>Ecdysozoa</taxon>
        <taxon>Arthropoda</taxon>
        <taxon>Hexapoda</taxon>
        <taxon>Insecta</taxon>
        <taxon>Pterygota</taxon>
        <taxon>Neoptera</taxon>
        <taxon>Endopterygota</taxon>
        <taxon>Diptera</taxon>
        <taxon>Nematocera</taxon>
        <taxon>Culicoidea</taxon>
        <taxon>Culicidae</taxon>
        <taxon>Culicinae</taxon>
        <taxon>Culicini</taxon>
        <taxon>Culex</taxon>
        <taxon>Culex</taxon>
    </lineage>
</organism>
<dbReference type="EMBL" id="HBUE01053059">
    <property type="protein sequence ID" value="CAG6465293.1"/>
    <property type="molecule type" value="Transcribed_RNA"/>
</dbReference>
<evidence type="ECO:0000313" key="1">
    <source>
        <dbReference type="EMBL" id="CAG6465294.1"/>
    </source>
</evidence>
<accession>A0A8D8AX51</accession>
<name>A0A8D8AX51_CULPI</name>
<reference evidence="1" key="1">
    <citation type="submission" date="2021-05" db="EMBL/GenBank/DDBJ databases">
        <authorList>
            <person name="Alioto T."/>
            <person name="Alioto T."/>
            <person name="Gomez Garrido J."/>
        </authorList>
    </citation>
    <scope>NUCLEOTIDE SEQUENCE</scope>
</reference>
<protein>
    <submittedName>
        <fullName evidence="1">(northern house mosquito) hypothetical protein</fullName>
    </submittedName>
</protein>
<sequence>MKFDTSIYVNIFYGSRICPHIGTSSGAFRSIQKLANSLNSLISKYFRDFRYKPSSETALVVSNNKSYCSKSYGSNICPHIGTASGKLVPICDVIRMNQVGHFAY</sequence>
<dbReference type="EMBL" id="HBUE01053060">
    <property type="protein sequence ID" value="CAG6465294.1"/>
    <property type="molecule type" value="Transcribed_RNA"/>
</dbReference>